<keyword evidence="4" id="KW-0693">Viral RNA replication</keyword>
<dbReference type="InterPro" id="IPR001205">
    <property type="entry name" value="RNA-dir_pol_C"/>
</dbReference>
<accession>A0A8K1HJB8</accession>
<dbReference type="GO" id="GO:0006351">
    <property type="term" value="P:DNA-templated transcription"/>
    <property type="evidence" value="ECO:0007669"/>
    <property type="project" value="InterPro"/>
</dbReference>
<evidence type="ECO:0000256" key="2">
    <source>
        <dbReference type="ARBA" id="ARBA00022679"/>
    </source>
</evidence>
<dbReference type="Pfam" id="PF00680">
    <property type="entry name" value="RdRP_1"/>
    <property type="match status" value="1"/>
</dbReference>
<evidence type="ECO:0000256" key="4">
    <source>
        <dbReference type="ARBA" id="ARBA00022953"/>
    </source>
</evidence>
<evidence type="ECO:0000256" key="3">
    <source>
        <dbReference type="ARBA" id="ARBA00022695"/>
    </source>
</evidence>
<evidence type="ECO:0000313" key="6">
    <source>
        <dbReference type="EMBL" id="UBJ26019.1"/>
    </source>
</evidence>
<keyword evidence="1 6" id="KW-0696">RNA-directed RNA polymerase</keyword>
<evidence type="ECO:0000259" key="5">
    <source>
        <dbReference type="Pfam" id="PF00680"/>
    </source>
</evidence>
<evidence type="ECO:0000256" key="1">
    <source>
        <dbReference type="ARBA" id="ARBA00022484"/>
    </source>
</evidence>
<dbReference type="GO" id="GO:0003968">
    <property type="term" value="F:RNA-directed RNA polymerase activity"/>
    <property type="evidence" value="ECO:0007669"/>
    <property type="project" value="UniProtKB-KW"/>
</dbReference>
<feature type="domain" description="RNA-directed RNA polymerase C-terminal" evidence="5">
    <location>
        <begin position="349"/>
        <end position="554"/>
    </location>
</feature>
<keyword evidence="3" id="KW-0548">Nucleotidyltransferase</keyword>
<dbReference type="SUPFAM" id="SSF56672">
    <property type="entry name" value="DNA/RNA polymerases"/>
    <property type="match status" value="1"/>
</dbReference>
<reference evidence="6" key="1">
    <citation type="submission" date="2021-07" db="EMBL/GenBank/DDBJ databases">
        <title>Communication and adaptive evolution of viruses within giant pandas and their associated organisms in a local ecological environment.</title>
        <authorList>
            <person name="Zhao M."/>
            <person name="Liu S."/>
            <person name="Zhang W."/>
        </authorList>
    </citation>
    <scope>NUCLEOTIDE SEQUENCE</scope>
    <source>
        <strain evidence="6">Rpf282sm02-12</strain>
    </source>
</reference>
<sequence length="728" mass="85322">MQSLRNIFQEFSRRIPFEWNLFQRNQHDPEATQQDLKDSDYSRNFIGLYKQLKFDIPQAEFQAKIDSYIQRNKDRNRDFQFYTPLDPENAKIPESRLPAPGIISVPAFYHPGNVIRPNPETSRPLNPDNLADDAESYIPGDVDFGPPIHYELAHLIATEFPQYHQYVLKYCRPAGTTDATFRDFNKEQKPSAPVDDSLRDEILSHVDFFFNITPYLPLHYVDTAYAKLPLATGTGYHNRHSYKRRAYAHFMHPTLYADKPTSKGYFFNATKWYNRTIIHNIKLHGWPYPPPQDNASDEQTSEFILKMQDFFNSYPTMLFTRNHISDREKTLKVRPVYACDELFLDHEVMLTFPAHVQARKPSCCIMYGLETIRGSNHYIDRIARLFTSYATIDWSGYDQRLPWIIVRIFFFWLRTLIIISHGYAPTFEYPTYPDLTPDQMYERINNMLTFLENWYYNMTFLSLDGYAYRRTLAGVPSGLLNTQFLDSFGNVYIIIDALIAFGATKSEIRSFLLFIMGDDNSIFSTWNISRLDSFITFLEEYALKRWNMVLSKTKSVITDLRERIETLGYKCSYGFPTRDIGKLTAQLVFPEHGLKPQFMSARAIGIAYASCGQDDTFHEFCRRVYEMYLPCADLSQEALNKTKRWLFRLLEVGDLDQPLILDRFPRIDEIRNLISYYHGPLGYAPKWNYAHFKYDPDYAPSNHMTVHDYDKKNGLSHPEPIIFQNACL</sequence>
<name>A0A8K1HJB8_9VIRU</name>
<keyword evidence="2" id="KW-0808">Transferase</keyword>
<organism evidence="6">
    <name type="scientific">Red panda associated partitivirus</name>
    <dbReference type="NCBI Taxonomy" id="2864004"/>
    <lineage>
        <taxon>Viruses</taxon>
        <taxon>Riboviria</taxon>
        <taxon>Orthornavirae</taxon>
        <taxon>Pisuviricota</taxon>
        <taxon>Duplopiviricetes</taxon>
        <taxon>Durnavirales</taxon>
        <taxon>Partitiviridae</taxon>
    </lineage>
</organism>
<dbReference type="GO" id="GO:0003723">
    <property type="term" value="F:RNA binding"/>
    <property type="evidence" value="ECO:0007669"/>
    <property type="project" value="InterPro"/>
</dbReference>
<dbReference type="InterPro" id="IPR043502">
    <property type="entry name" value="DNA/RNA_pol_sf"/>
</dbReference>
<dbReference type="EMBL" id="MZ556297">
    <property type="protein sequence ID" value="UBJ26019.1"/>
    <property type="molecule type" value="Genomic_RNA"/>
</dbReference>
<proteinExistence type="predicted"/>
<protein>
    <submittedName>
        <fullName evidence="6">RNA-dependent RNA polymerase</fullName>
    </submittedName>
</protein>